<accession>A0AAJ2NQ62</accession>
<dbReference type="Proteomes" id="UP001285636">
    <property type="component" value="Unassembled WGS sequence"/>
</dbReference>
<dbReference type="SMART" id="SM00849">
    <property type="entry name" value="Lactamase_B"/>
    <property type="match status" value="1"/>
</dbReference>
<name>A0AAJ2NQ62_ALKPS</name>
<evidence type="ECO:0000259" key="1">
    <source>
        <dbReference type="SMART" id="SM00849"/>
    </source>
</evidence>
<dbReference type="SUPFAM" id="SSF56281">
    <property type="entry name" value="Metallo-hydrolase/oxidoreductase"/>
    <property type="match status" value="1"/>
</dbReference>
<dbReference type="PANTHER" id="PTHR23131:SF4">
    <property type="entry name" value="METALLO-BETA-LACTAMASE SUPERFAMILY POTEIN"/>
    <property type="match status" value="1"/>
</dbReference>
<organism evidence="2 3">
    <name type="scientific">Alkalihalophilus pseudofirmus</name>
    <name type="common">Bacillus pseudofirmus</name>
    <dbReference type="NCBI Taxonomy" id="79885"/>
    <lineage>
        <taxon>Bacteria</taxon>
        <taxon>Bacillati</taxon>
        <taxon>Bacillota</taxon>
        <taxon>Bacilli</taxon>
        <taxon>Bacillales</taxon>
        <taxon>Bacillaceae</taxon>
        <taxon>Alkalihalophilus</taxon>
    </lineage>
</organism>
<proteinExistence type="predicted"/>
<dbReference type="InterPro" id="IPR036866">
    <property type="entry name" value="RibonucZ/Hydroxyglut_hydro"/>
</dbReference>
<dbReference type="PANTHER" id="PTHR23131">
    <property type="entry name" value="ENDORIBONUCLEASE LACTB2"/>
    <property type="match status" value="1"/>
</dbReference>
<dbReference type="Pfam" id="PF00753">
    <property type="entry name" value="Lactamase_B"/>
    <property type="match status" value="1"/>
</dbReference>
<comment type="caution">
    <text evidence="2">The sequence shown here is derived from an EMBL/GenBank/DDBJ whole genome shotgun (WGS) entry which is preliminary data.</text>
</comment>
<dbReference type="InterPro" id="IPR001279">
    <property type="entry name" value="Metallo-B-lactamas"/>
</dbReference>
<feature type="domain" description="Metallo-beta-lactamase" evidence="1">
    <location>
        <begin position="22"/>
        <end position="234"/>
    </location>
</feature>
<protein>
    <submittedName>
        <fullName evidence="2">MBL fold metallo-hydrolase</fullName>
    </submittedName>
</protein>
<dbReference type="Gene3D" id="3.60.15.10">
    <property type="entry name" value="Ribonuclease Z/Hydroxyacylglutathione hydrolase-like"/>
    <property type="match status" value="1"/>
</dbReference>
<dbReference type="RefSeq" id="WP_331377435.1">
    <property type="nucleotide sequence ID" value="NZ_CP144224.1"/>
</dbReference>
<gene>
    <name evidence="2" type="ORF">RYX45_15415</name>
</gene>
<sequence>MMTVKTEKIHCITIPTPFLVGPVNCYLIEGAVLTLVDTGPKTEEGLNVLKSRIKEIGYTMNDIEQIVLTHHHPDHVGLTASFPHAKVIGHKLNQLWLSRDRVFFEQYASYFKTFYMQHGLSENQLKVIERSSLGYLHFVDRTNVDIFISEGDTLPGLPHWQVVETPGHAQSHLFFIRDTDRMAIGGDVLLASVSSNALLEAPLDGEERPKTLLQYRDSLQKLKDLDIKELYTGHGEKIKDVAALVDKRLASQEERAKVIYGHLKEGPMTVNELGAKMFGRSHEKQPELTFSEVFGHLDLLVQDELVSEVNDGDFIYFKAK</sequence>
<reference evidence="2" key="1">
    <citation type="submission" date="2023-10" db="EMBL/GenBank/DDBJ databases">
        <title>Screening of Alkalihalophilus pseudofirmusBZ-TG-HK211 and Its Alleviation of Salt Stress on Rapeseed Growth.</title>
        <authorList>
            <person name="Zhao B."/>
            <person name="Guo T."/>
        </authorList>
    </citation>
    <scope>NUCLEOTIDE SEQUENCE</scope>
    <source>
        <strain evidence="2">BZ-TG-HK211</strain>
    </source>
</reference>
<dbReference type="AlphaFoldDB" id="A0AAJ2NQ62"/>
<evidence type="ECO:0000313" key="2">
    <source>
        <dbReference type="EMBL" id="MDV2886579.1"/>
    </source>
</evidence>
<dbReference type="EMBL" id="JAWJAY010000004">
    <property type="protein sequence ID" value="MDV2886579.1"/>
    <property type="molecule type" value="Genomic_DNA"/>
</dbReference>
<dbReference type="InterPro" id="IPR050662">
    <property type="entry name" value="Sec-metab_biosynth-thioest"/>
</dbReference>
<evidence type="ECO:0000313" key="3">
    <source>
        <dbReference type="Proteomes" id="UP001285636"/>
    </source>
</evidence>